<evidence type="ECO:0000256" key="1">
    <source>
        <dbReference type="SAM" id="MobiDB-lite"/>
    </source>
</evidence>
<feature type="region of interest" description="Disordered" evidence="1">
    <location>
        <begin position="449"/>
        <end position="483"/>
    </location>
</feature>
<dbReference type="OrthoDB" id="292554at2"/>
<dbReference type="STRING" id="1576369.SAMN05421753_108126"/>
<feature type="compositionally biased region" description="Polar residues" evidence="1">
    <location>
        <begin position="329"/>
        <end position="342"/>
    </location>
</feature>
<reference evidence="4" key="1">
    <citation type="submission" date="2016-10" db="EMBL/GenBank/DDBJ databases">
        <authorList>
            <person name="Varghese N."/>
            <person name="Submissions S."/>
        </authorList>
    </citation>
    <scope>NUCLEOTIDE SEQUENCE [LARGE SCALE GENOMIC DNA]</scope>
    <source>
        <strain evidence="4">DSM 26348</strain>
    </source>
</reference>
<dbReference type="Pfam" id="PF02120">
    <property type="entry name" value="Flg_hook"/>
    <property type="match status" value="1"/>
</dbReference>
<dbReference type="RefSeq" id="WP_092050416.1">
    <property type="nucleotide sequence ID" value="NZ_FOQD01000008.1"/>
</dbReference>
<keyword evidence="4" id="KW-1185">Reference proteome</keyword>
<proteinExistence type="predicted"/>
<dbReference type="CDD" id="cd17470">
    <property type="entry name" value="T3SS_Flik_C"/>
    <property type="match status" value="1"/>
</dbReference>
<gene>
    <name evidence="3" type="ORF">SAMN05421753_108126</name>
</gene>
<dbReference type="AlphaFoldDB" id="A0A1I3HMM6"/>
<feature type="compositionally biased region" description="Polar residues" evidence="1">
    <location>
        <begin position="275"/>
        <end position="314"/>
    </location>
</feature>
<evidence type="ECO:0000259" key="2">
    <source>
        <dbReference type="Pfam" id="PF02120"/>
    </source>
</evidence>
<evidence type="ECO:0000313" key="4">
    <source>
        <dbReference type="Proteomes" id="UP000199518"/>
    </source>
</evidence>
<dbReference type="InterPro" id="IPR021136">
    <property type="entry name" value="Flagellar_hook_control-like_C"/>
</dbReference>
<feature type="compositionally biased region" description="Polar residues" evidence="1">
    <location>
        <begin position="627"/>
        <end position="645"/>
    </location>
</feature>
<feature type="compositionally biased region" description="Polar residues" evidence="1">
    <location>
        <begin position="460"/>
        <end position="479"/>
    </location>
</feature>
<protein>
    <submittedName>
        <fullName evidence="3">Hook-length control protein FliK</fullName>
    </submittedName>
</protein>
<feature type="region of interest" description="Disordered" evidence="1">
    <location>
        <begin position="275"/>
        <end position="352"/>
    </location>
</feature>
<feature type="domain" description="Flagellar hook-length control protein-like C-terminal" evidence="2">
    <location>
        <begin position="524"/>
        <end position="603"/>
    </location>
</feature>
<feature type="region of interest" description="Disordered" evidence="1">
    <location>
        <begin position="621"/>
        <end position="645"/>
    </location>
</feature>
<dbReference type="InterPro" id="IPR038610">
    <property type="entry name" value="FliK-like_C_sf"/>
</dbReference>
<dbReference type="Proteomes" id="UP000199518">
    <property type="component" value="Unassembled WGS sequence"/>
</dbReference>
<evidence type="ECO:0000313" key="3">
    <source>
        <dbReference type="EMBL" id="SFI37028.1"/>
    </source>
</evidence>
<dbReference type="Gene3D" id="3.30.750.140">
    <property type="match status" value="1"/>
</dbReference>
<sequence length="645" mass="65955">MQLFNLVAIGPANLISGGVIDAAGFSLSSALFATVNGAAATKPTGVDFDNLLAAFQQPSAPKSSASPLASLPAAPTSNATKNAAAAAPTPVSSVSMNAAVDTASFNDAPESDEPLQRLLVSQSKASVVKVPPQPTVASELKETEVATDTATEASVSVTVNGVAAETNCADTETSDVADSDSAETTAAPHKPAGTRSKQKSVTPGPELSNSGAVIAPDAPLSIAESNDVAAEVHHAPTDETEAADIPFTAFTNVSQSESGWPQAMTLTATPVSQQVESCDSSATGTSLISETASPGNQPTPGPVQQTSSRPQQPVSLPPMSDNTEPAPRSTASQLDDSPTTPTSASDVATVPAPVVDPQSAAVVNTVPTAASTVTAALPQQTAVTAQVASVTPPPARPLQVRVNTPITERKAAASINPMRVEPSPLQSVETPIQSPVEVISNLIETATLPTTEVRPDETRTSAPTTSSDAPVANPNSSQPIDAGILSATTSTPLNVTTPVNSSPQPTTLHHGTVEHLASVTVQQATLVEAGGSQRFQIRLDPPHLGEVVIDISRGSDGQYDISVSAASPETHALLEQQSADITQALTDQGMSLNGFDLSQHQQGSTEEHLLQQEQAELARLRGEVISNPPNRSEQPASDGSISFRA</sequence>
<organism evidence="3 4">
    <name type="scientific">Planctomicrobium piriforme</name>
    <dbReference type="NCBI Taxonomy" id="1576369"/>
    <lineage>
        <taxon>Bacteria</taxon>
        <taxon>Pseudomonadati</taxon>
        <taxon>Planctomycetota</taxon>
        <taxon>Planctomycetia</taxon>
        <taxon>Planctomycetales</taxon>
        <taxon>Planctomycetaceae</taxon>
        <taxon>Planctomicrobium</taxon>
    </lineage>
</organism>
<feature type="compositionally biased region" description="Low complexity" evidence="1">
    <location>
        <begin position="343"/>
        <end position="352"/>
    </location>
</feature>
<feature type="compositionally biased region" description="Acidic residues" evidence="1">
    <location>
        <begin position="172"/>
        <end position="181"/>
    </location>
</feature>
<feature type="region of interest" description="Disordered" evidence="1">
    <location>
        <begin position="166"/>
        <end position="213"/>
    </location>
</feature>
<dbReference type="EMBL" id="FOQD01000008">
    <property type="protein sequence ID" value="SFI37028.1"/>
    <property type="molecule type" value="Genomic_DNA"/>
</dbReference>
<accession>A0A1I3HMM6</accession>
<name>A0A1I3HMM6_9PLAN</name>